<evidence type="ECO:0000313" key="1">
    <source>
        <dbReference type="EMBL" id="KAH1182973.1"/>
    </source>
</evidence>
<dbReference type="EMBL" id="JAHDVG010000466">
    <property type="protein sequence ID" value="KAH1182973.1"/>
    <property type="molecule type" value="Genomic_DNA"/>
</dbReference>
<dbReference type="Proteomes" id="UP000827986">
    <property type="component" value="Unassembled WGS sequence"/>
</dbReference>
<proteinExistence type="predicted"/>
<keyword evidence="2" id="KW-1185">Reference proteome</keyword>
<comment type="caution">
    <text evidence="1">The sequence shown here is derived from an EMBL/GenBank/DDBJ whole genome shotgun (WGS) entry which is preliminary data.</text>
</comment>
<evidence type="ECO:0000313" key="2">
    <source>
        <dbReference type="Proteomes" id="UP000827986"/>
    </source>
</evidence>
<reference evidence="1" key="1">
    <citation type="submission" date="2021-09" db="EMBL/GenBank/DDBJ databases">
        <title>The genome of Mauremys mutica provides insights into the evolution of semi-aquatic lifestyle.</title>
        <authorList>
            <person name="Gong S."/>
            <person name="Gao Y."/>
        </authorList>
    </citation>
    <scope>NUCLEOTIDE SEQUENCE</scope>
    <source>
        <strain evidence="1">MM-2020</strain>
        <tissue evidence="1">Muscle</tissue>
    </source>
</reference>
<name>A0A9D3XN38_9SAUR</name>
<sequence length="78" mass="9486">MAKAVLYASALSTPVLYGAGDWWREAEWYRDVDQCLRSYRYWEPDLDLDGDLRRDRRWDCLWVECRSDQCQGSDWYRP</sequence>
<dbReference type="AlphaFoldDB" id="A0A9D3XN38"/>
<accession>A0A9D3XN38</accession>
<protein>
    <submittedName>
        <fullName evidence="1">Uncharacterized protein</fullName>
    </submittedName>
</protein>
<gene>
    <name evidence="1" type="ORF">KIL84_004465</name>
</gene>
<organism evidence="1 2">
    <name type="scientific">Mauremys mutica</name>
    <name type="common">yellowpond turtle</name>
    <dbReference type="NCBI Taxonomy" id="74926"/>
    <lineage>
        <taxon>Eukaryota</taxon>
        <taxon>Metazoa</taxon>
        <taxon>Chordata</taxon>
        <taxon>Craniata</taxon>
        <taxon>Vertebrata</taxon>
        <taxon>Euteleostomi</taxon>
        <taxon>Archelosauria</taxon>
        <taxon>Testudinata</taxon>
        <taxon>Testudines</taxon>
        <taxon>Cryptodira</taxon>
        <taxon>Durocryptodira</taxon>
        <taxon>Testudinoidea</taxon>
        <taxon>Geoemydidae</taxon>
        <taxon>Geoemydinae</taxon>
        <taxon>Mauremys</taxon>
    </lineage>
</organism>